<evidence type="ECO:0000256" key="1">
    <source>
        <dbReference type="ARBA" id="ARBA00010164"/>
    </source>
</evidence>
<comment type="similarity">
    <text evidence="1">Belongs to the HipA Ser/Thr kinase family.</text>
</comment>
<dbReference type="GO" id="GO:0004674">
    <property type="term" value="F:protein serine/threonine kinase activity"/>
    <property type="evidence" value="ECO:0007669"/>
    <property type="project" value="TreeGrafter"/>
</dbReference>
<comment type="caution">
    <text evidence="5">The sequence shown here is derived from an EMBL/GenBank/DDBJ whole genome shotgun (WGS) entry which is preliminary data.</text>
</comment>
<reference evidence="5 6" key="1">
    <citation type="submission" date="2018-05" db="EMBL/GenBank/DDBJ databases">
        <title>Marinilabilia rubrum sp. nov., isolated from saltern sediment.</title>
        <authorList>
            <person name="Zhang R."/>
        </authorList>
    </citation>
    <scope>NUCLEOTIDE SEQUENCE [LARGE SCALE GENOMIC DNA]</scope>
    <source>
        <strain evidence="5 6">WTE16</strain>
    </source>
</reference>
<gene>
    <name evidence="5" type="ORF">DDZ16_06455</name>
</gene>
<name>A0A2U2BAA9_9BACT</name>
<dbReference type="EMBL" id="QEWP01000004">
    <property type="protein sequence ID" value="PWE00001.1"/>
    <property type="molecule type" value="Genomic_DNA"/>
</dbReference>
<dbReference type="RefSeq" id="WP_109263624.1">
    <property type="nucleotide sequence ID" value="NZ_QEWP01000004.1"/>
</dbReference>
<evidence type="ECO:0000313" key="6">
    <source>
        <dbReference type="Proteomes" id="UP000244956"/>
    </source>
</evidence>
<dbReference type="Gene3D" id="1.10.1070.20">
    <property type="match status" value="1"/>
</dbReference>
<dbReference type="InterPro" id="IPR052028">
    <property type="entry name" value="HipA_Ser/Thr_kinase"/>
</dbReference>
<sequence length="313" mass="35684">MNSNKCLYCYKEVAEEGEFHASCSQKFFGTKIPPAIPYSLDEMTELAKNVVKRSITVPGVQPKLSMSLIEEARQNSDKRLTVVGALGGNYIFKPPSPNYEEMPANEHATMRIAEAFGINVVQSSLIRLKSGELSYITKRIDRTADNEKIHMLDMFQITEAFDKYISSMEKVGKALGSYSANPLLDKLFLFEITLFSYLTGNNDMHLKNFSMIQNKGKWTLAPSYDLLNVSIILPEDTEEFALTLGGKKRKLTRKSFETYGKDLGLNDKQIDGAFKRFFKNRSKAFRLIEQSFLSEEMQNKYIALLNKRYDALY</sequence>
<keyword evidence="3 5" id="KW-0418">Kinase</keyword>
<dbReference type="PANTHER" id="PTHR37419">
    <property type="entry name" value="SERINE/THREONINE-PROTEIN KINASE TOXIN HIPA"/>
    <property type="match status" value="1"/>
</dbReference>
<dbReference type="OrthoDB" id="9805913at2"/>
<protein>
    <submittedName>
        <fullName evidence="5">Phosphatidylinositol kinase</fullName>
    </submittedName>
</protein>
<dbReference type="AlphaFoldDB" id="A0A2U2BAA9"/>
<accession>A0A2U2BAA9</accession>
<keyword evidence="2" id="KW-0808">Transferase</keyword>
<dbReference type="GO" id="GO:0005829">
    <property type="term" value="C:cytosol"/>
    <property type="evidence" value="ECO:0007669"/>
    <property type="project" value="TreeGrafter"/>
</dbReference>
<dbReference type="Pfam" id="PF07804">
    <property type="entry name" value="HipA_C"/>
    <property type="match status" value="1"/>
</dbReference>
<dbReference type="Proteomes" id="UP000244956">
    <property type="component" value="Unassembled WGS sequence"/>
</dbReference>
<dbReference type="InterPro" id="IPR012893">
    <property type="entry name" value="HipA-like_C"/>
</dbReference>
<feature type="domain" description="HipA-like C-terminal" evidence="4">
    <location>
        <begin position="56"/>
        <end position="278"/>
    </location>
</feature>
<evidence type="ECO:0000259" key="4">
    <source>
        <dbReference type="Pfam" id="PF07804"/>
    </source>
</evidence>
<dbReference type="PANTHER" id="PTHR37419:SF6">
    <property type="entry name" value="KINASE HI_0665-RELATED"/>
    <property type="match status" value="1"/>
</dbReference>
<proteinExistence type="inferred from homology"/>
<evidence type="ECO:0000256" key="2">
    <source>
        <dbReference type="ARBA" id="ARBA00022679"/>
    </source>
</evidence>
<evidence type="ECO:0000313" key="5">
    <source>
        <dbReference type="EMBL" id="PWE00001.1"/>
    </source>
</evidence>
<evidence type="ECO:0000256" key="3">
    <source>
        <dbReference type="ARBA" id="ARBA00022777"/>
    </source>
</evidence>
<organism evidence="5 6">
    <name type="scientific">Marinilabilia rubra</name>
    <dbReference type="NCBI Taxonomy" id="2162893"/>
    <lineage>
        <taxon>Bacteria</taxon>
        <taxon>Pseudomonadati</taxon>
        <taxon>Bacteroidota</taxon>
        <taxon>Bacteroidia</taxon>
        <taxon>Marinilabiliales</taxon>
        <taxon>Marinilabiliaceae</taxon>
        <taxon>Marinilabilia</taxon>
    </lineage>
</organism>
<keyword evidence="6" id="KW-1185">Reference proteome</keyword>